<dbReference type="GO" id="GO:0005886">
    <property type="term" value="C:plasma membrane"/>
    <property type="evidence" value="ECO:0007669"/>
    <property type="project" value="UniProtKB-SubCell"/>
</dbReference>
<proteinExistence type="inferred from homology"/>
<dbReference type="CDD" id="cd06550">
    <property type="entry name" value="TM_ABC_iron-siderophores_like"/>
    <property type="match status" value="1"/>
</dbReference>
<keyword evidence="7" id="KW-0472">Membrane</keyword>
<keyword evidence="9" id="KW-1185">Reference proteome</keyword>
<dbReference type="InterPro" id="IPR037294">
    <property type="entry name" value="ABC_BtuC-like"/>
</dbReference>
<dbReference type="AlphaFoldDB" id="A0A1X9LG17"/>
<name>A0A1X9LG17_9MICO</name>
<dbReference type="RefSeq" id="WP_085017959.1">
    <property type="nucleotide sequence ID" value="NZ_BMHD01000001.1"/>
</dbReference>
<evidence type="ECO:0000256" key="5">
    <source>
        <dbReference type="ARBA" id="ARBA00022692"/>
    </source>
</evidence>
<dbReference type="GO" id="GO:0033214">
    <property type="term" value="P:siderophore-iron import into cell"/>
    <property type="evidence" value="ECO:0007669"/>
    <property type="project" value="TreeGrafter"/>
</dbReference>
<keyword evidence="3" id="KW-0813">Transport</keyword>
<organism evidence="8 9">
    <name type="scientific">Cnuibacter physcomitrellae</name>
    <dbReference type="NCBI Taxonomy" id="1619308"/>
    <lineage>
        <taxon>Bacteria</taxon>
        <taxon>Bacillati</taxon>
        <taxon>Actinomycetota</taxon>
        <taxon>Actinomycetes</taxon>
        <taxon>Micrococcales</taxon>
        <taxon>Microbacteriaceae</taxon>
        <taxon>Cnuibacter</taxon>
    </lineage>
</organism>
<accession>A0A1X9LG17</accession>
<keyword evidence="4" id="KW-1003">Cell membrane</keyword>
<dbReference type="PANTHER" id="PTHR30472:SF67">
    <property type="entry name" value="PERMEASE OF ABC TRANSPORTER-RELATED"/>
    <property type="match status" value="1"/>
</dbReference>
<evidence type="ECO:0000256" key="2">
    <source>
        <dbReference type="ARBA" id="ARBA00007935"/>
    </source>
</evidence>
<reference evidence="8 9" key="1">
    <citation type="submission" date="2017-04" db="EMBL/GenBank/DDBJ databases">
        <authorList>
            <person name="Afonso C.L."/>
            <person name="Miller P.J."/>
            <person name="Scott M.A."/>
            <person name="Spackman E."/>
            <person name="Goraichik I."/>
            <person name="Dimitrov K.M."/>
            <person name="Suarez D.L."/>
            <person name="Swayne D.E."/>
        </authorList>
    </citation>
    <scope>NUCLEOTIDE SEQUENCE [LARGE SCALE GENOMIC DNA]</scope>
    <source>
        <strain evidence="9">XA(T)</strain>
    </source>
</reference>
<evidence type="ECO:0000313" key="8">
    <source>
        <dbReference type="EMBL" id="ARJ04124.1"/>
    </source>
</evidence>
<keyword evidence="5" id="KW-0812">Transmembrane</keyword>
<protein>
    <submittedName>
        <fullName evidence="8">ABC transporter permease</fullName>
    </submittedName>
</protein>
<dbReference type="STRING" id="1619308.B5808_01965"/>
<evidence type="ECO:0000256" key="4">
    <source>
        <dbReference type="ARBA" id="ARBA00022475"/>
    </source>
</evidence>
<keyword evidence="6" id="KW-1133">Transmembrane helix</keyword>
<comment type="similarity">
    <text evidence="2">Belongs to the binding-protein-dependent transport system permease family. FecCD subfamily.</text>
</comment>
<dbReference type="InterPro" id="IPR000522">
    <property type="entry name" value="ABC_transptr_permease_BtuC"/>
</dbReference>
<comment type="subcellular location">
    <subcellularLocation>
        <location evidence="1">Cell membrane</location>
        <topology evidence="1">Multi-pass membrane protein</topology>
    </subcellularLocation>
</comment>
<dbReference type="Gene3D" id="1.10.3470.10">
    <property type="entry name" value="ABC transporter involved in vitamin B12 uptake, BtuC"/>
    <property type="match status" value="1"/>
</dbReference>
<gene>
    <name evidence="8" type="ORF">B5808_01965</name>
</gene>
<dbReference type="FunFam" id="1.10.3470.10:FF:000001">
    <property type="entry name" value="Vitamin B12 ABC transporter permease BtuC"/>
    <property type="match status" value="1"/>
</dbReference>
<evidence type="ECO:0000256" key="7">
    <source>
        <dbReference type="ARBA" id="ARBA00023136"/>
    </source>
</evidence>
<dbReference type="KEGG" id="cphy:B5808_01965"/>
<evidence type="ECO:0000256" key="6">
    <source>
        <dbReference type="ARBA" id="ARBA00022989"/>
    </source>
</evidence>
<dbReference type="SUPFAM" id="SSF81345">
    <property type="entry name" value="ABC transporter involved in vitamin B12 uptake, BtuC"/>
    <property type="match status" value="1"/>
</dbReference>
<dbReference type="Pfam" id="PF01032">
    <property type="entry name" value="FecCD"/>
    <property type="match status" value="1"/>
</dbReference>
<dbReference type="GO" id="GO:0022857">
    <property type="term" value="F:transmembrane transporter activity"/>
    <property type="evidence" value="ECO:0007669"/>
    <property type="project" value="InterPro"/>
</dbReference>
<dbReference type="EMBL" id="CP020715">
    <property type="protein sequence ID" value="ARJ04124.1"/>
    <property type="molecule type" value="Genomic_DNA"/>
</dbReference>
<sequence>MASPSEVSAVSIARGFRARRRRVALSLVLLACILVAVATAAACIGPVPIAPADVVRVIVAELSGDDPGGPAQTIVWNTRLPRILMAIVAGAMLAAAGAVFQALARNGLADPYLLGINSGASTGAAVVVLVVGSGSALLFSGGALVGAVAAILLVLLLSSTAGTRGPFRIVLAGLAVGYALNAVTSFLIFWSDSPEAARSVLFWLLGSLASVQPIALLAAGAITVLALVALTSAGPLLDALASGDDSARSVGIDPERMRLLLMAATSAAVGVVVAGVGGIGFLGLVVPHLARQLVGSRHRAILPASALLGALLLVCADTVARTALAPQEIPVGVITGVIGAPVLLLLLRGGHGHRSGPAPAGRPHPKTLSLPRESTP</sequence>
<evidence type="ECO:0000256" key="3">
    <source>
        <dbReference type="ARBA" id="ARBA00022448"/>
    </source>
</evidence>
<dbReference type="PANTHER" id="PTHR30472">
    <property type="entry name" value="FERRIC ENTEROBACTIN TRANSPORT SYSTEM PERMEASE PROTEIN"/>
    <property type="match status" value="1"/>
</dbReference>
<evidence type="ECO:0000313" key="9">
    <source>
        <dbReference type="Proteomes" id="UP000192775"/>
    </source>
</evidence>
<evidence type="ECO:0000256" key="1">
    <source>
        <dbReference type="ARBA" id="ARBA00004651"/>
    </source>
</evidence>
<dbReference type="Proteomes" id="UP000192775">
    <property type="component" value="Chromosome"/>
</dbReference>